<dbReference type="InParanoid" id="A7RTM7"/>
<reference evidence="2 3" key="1">
    <citation type="journal article" date="2007" name="Science">
        <title>Sea anemone genome reveals ancestral eumetazoan gene repertoire and genomic organization.</title>
        <authorList>
            <person name="Putnam N.H."/>
            <person name="Srivastava M."/>
            <person name="Hellsten U."/>
            <person name="Dirks B."/>
            <person name="Chapman J."/>
            <person name="Salamov A."/>
            <person name="Terry A."/>
            <person name="Shapiro H."/>
            <person name="Lindquist E."/>
            <person name="Kapitonov V.V."/>
            <person name="Jurka J."/>
            <person name="Genikhovich G."/>
            <person name="Grigoriev I.V."/>
            <person name="Lucas S.M."/>
            <person name="Steele R.E."/>
            <person name="Finnerty J.R."/>
            <person name="Technau U."/>
            <person name="Martindale M.Q."/>
            <person name="Rokhsar D.S."/>
        </authorList>
    </citation>
    <scope>NUCLEOTIDE SEQUENCE [LARGE SCALE GENOMIC DNA]</scope>
    <source>
        <strain evidence="3">CH2 X CH6</strain>
    </source>
</reference>
<dbReference type="AlphaFoldDB" id="A7RTM7"/>
<dbReference type="HOGENOM" id="CLU_757155_0_0_1"/>
<accession>A7RTM7</accession>
<evidence type="ECO:0000313" key="3">
    <source>
        <dbReference type="Proteomes" id="UP000001593"/>
    </source>
</evidence>
<organism evidence="2 3">
    <name type="scientific">Nematostella vectensis</name>
    <name type="common">Starlet sea anemone</name>
    <dbReference type="NCBI Taxonomy" id="45351"/>
    <lineage>
        <taxon>Eukaryota</taxon>
        <taxon>Metazoa</taxon>
        <taxon>Cnidaria</taxon>
        <taxon>Anthozoa</taxon>
        <taxon>Hexacorallia</taxon>
        <taxon>Actiniaria</taxon>
        <taxon>Edwardsiidae</taxon>
        <taxon>Nematostella</taxon>
    </lineage>
</organism>
<name>A7RTM7_NEMVE</name>
<protein>
    <submittedName>
        <fullName evidence="2">Uncharacterized protein</fullName>
    </submittedName>
</protein>
<sequence>MSRMPEVRIPNGVGLQNMIQQGAITSNGLLTSPSPTKTMKATSSLTSLRSNSRLKLCSSSTSFAGRIGRSTPCTPQSRESHACVAVDNKVHQKDSQHILVGSALRRPHATGYSPLDYQVMPDVGKIPQQPFKSQSPCTVYSYANRPMSACTMPVNHGKHTKSSLLRAKSASCASLSRVPPSEESRPSSANKRLCKVRDDYRHFKSGTPNKQVPPHGESLHSFLTGARYNSTRYLDSRTLSKLGVYIPKADLNAFFVQDKQAGKTIQDSEDETDSEVGQEDIRSLSSSSSEELEISDDEQKKETDRKNKAVNTEAHYLSIERWHSAQWKTARKPTTQHAPRAHTAPCRIKRIQTFYHDYDTGKKYNS</sequence>
<evidence type="ECO:0000256" key="1">
    <source>
        <dbReference type="SAM" id="MobiDB-lite"/>
    </source>
</evidence>
<gene>
    <name evidence="2" type="ORF">NEMVEDRAFT_v1g240594</name>
</gene>
<evidence type="ECO:0000313" key="2">
    <source>
        <dbReference type="EMBL" id="EDO45239.1"/>
    </source>
</evidence>
<dbReference type="OMA" id="SIERWHS"/>
<feature type="compositionally biased region" description="Acidic residues" evidence="1">
    <location>
        <begin position="267"/>
        <end position="278"/>
    </location>
</feature>
<feature type="compositionally biased region" description="Basic and acidic residues" evidence="1">
    <location>
        <begin position="297"/>
        <end position="307"/>
    </location>
</feature>
<dbReference type="Proteomes" id="UP000001593">
    <property type="component" value="Unassembled WGS sequence"/>
</dbReference>
<feature type="region of interest" description="Disordered" evidence="1">
    <location>
        <begin position="262"/>
        <end position="312"/>
    </location>
</feature>
<keyword evidence="3" id="KW-1185">Reference proteome</keyword>
<dbReference type="EMBL" id="DS469537">
    <property type="protein sequence ID" value="EDO45239.1"/>
    <property type="molecule type" value="Genomic_DNA"/>
</dbReference>
<proteinExistence type="predicted"/>